<dbReference type="OrthoDB" id="4867494at2759"/>
<dbReference type="EMBL" id="SKBQ01000052">
    <property type="protein sequence ID" value="TPX10966.1"/>
    <property type="molecule type" value="Genomic_DNA"/>
</dbReference>
<evidence type="ECO:0000313" key="3">
    <source>
        <dbReference type="Proteomes" id="UP000319257"/>
    </source>
</evidence>
<dbReference type="GeneID" id="41975619"/>
<dbReference type="RefSeq" id="XP_030992677.1">
    <property type="nucleotide sequence ID" value="XM_031142996.1"/>
</dbReference>
<proteinExistence type="predicted"/>
<organism evidence="2 3">
    <name type="scientific">Thyridium curvatum</name>
    <dbReference type="NCBI Taxonomy" id="1093900"/>
    <lineage>
        <taxon>Eukaryota</taxon>
        <taxon>Fungi</taxon>
        <taxon>Dikarya</taxon>
        <taxon>Ascomycota</taxon>
        <taxon>Pezizomycotina</taxon>
        <taxon>Sordariomycetes</taxon>
        <taxon>Sordariomycetidae</taxon>
        <taxon>Thyridiales</taxon>
        <taxon>Thyridiaceae</taxon>
        <taxon>Thyridium</taxon>
    </lineage>
</organism>
<feature type="chain" id="PRO_5021292496" evidence="1">
    <location>
        <begin position="19"/>
        <end position="198"/>
    </location>
</feature>
<keyword evidence="1" id="KW-0732">Signal</keyword>
<gene>
    <name evidence="2" type="ORF">E0L32_008172</name>
</gene>
<comment type="caution">
    <text evidence="2">The sequence shown here is derived from an EMBL/GenBank/DDBJ whole genome shotgun (WGS) entry which is preliminary data.</text>
</comment>
<name>A0A507AW52_9PEZI</name>
<protein>
    <submittedName>
        <fullName evidence="2">Uncharacterized protein</fullName>
    </submittedName>
</protein>
<accession>A0A507AW52</accession>
<evidence type="ECO:0000256" key="1">
    <source>
        <dbReference type="SAM" id="SignalP"/>
    </source>
</evidence>
<dbReference type="InParanoid" id="A0A507AW52"/>
<sequence>MRLSSPVFALILAHRAAAQVPSNFATWRVGPPLGASRRPAATTAIATVASSTLPGIPQTSSSIDGGGDGGLGGVCSWGYTYCGYILSNNNGFSNETIEAAFCAVEGNCPDGTAASASTSYLGALYVCLPADPQITKMKRQATPDEPAPTAIGSPDCPPHLGPHKLQLLCSCGGDPDPQKACLNPESDHIGRCLNPCHN</sequence>
<feature type="signal peptide" evidence="1">
    <location>
        <begin position="1"/>
        <end position="18"/>
    </location>
</feature>
<keyword evidence="3" id="KW-1185">Reference proteome</keyword>
<evidence type="ECO:0000313" key="2">
    <source>
        <dbReference type="EMBL" id="TPX10966.1"/>
    </source>
</evidence>
<dbReference type="AlphaFoldDB" id="A0A507AW52"/>
<reference evidence="2 3" key="1">
    <citation type="submission" date="2019-06" db="EMBL/GenBank/DDBJ databases">
        <title>Draft genome sequence of the filamentous fungus Phialemoniopsis curvata isolated from diesel fuel.</title>
        <authorList>
            <person name="Varaljay V.A."/>
            <person name="Lyon W.J."/>
            <person name="Crouch A.L."/>
            <person name="Drake C.E."/>
            <person name="Hollomon J.M."/>
            <person name="Nadeau L.J."/>
            <person name="Nunn H.S."/>
            <person name="Stevenson B.S."/>
            <person name="Bojanowski C.L."/>
            <person name="Crookes-Goodson W.J."/>
        </authorList>
    </citation>
    <scope>NUCLEOTIDE SEQUENCE [LARGE SCALE GENOMIC DNA]</scope>
    <source>
        <strain evidence="2 3">D216</strain>
    </source>
</reference>
<dbReference type="Proteomes" id="UP000319257">
    <property type="component" value="Unassembled WGS sequence"/>
</dbReference>